<evidence type="ECO:0000256" key="7">
    <source>
        <dbReference type="ARBA" id="ARBA00023136"/>
    </source>
</evidence>
<accession>A0ABQ0E9F1</accession>
<comment type="caution">
    <text evidence="9">The sequence shown here is derived from an EMBL/GenBank/DDBJ whole genome shotgun (WGS) entry which is preliminary data.</text>
</comment>
<evidence type="ECO:0000256" key="8">
    <source>
        <dbReference type="SAM" id="Phobius"/>
    </source>
</evidence>
<feature type="transmembrane region" description="Helical" evidence="8">
    <location>
        <begin position="356"/>
        <end position="376"/>
    </location>
</feature>
<feature type="transmembrane region" description="Helical" evidence="8">
    <location>
        <begin position="77"/>
        <end position="100"/>
    </location>
</feature>
<dbReference type="PANTHER" id="PTHR32024:SF1">
    <property type="entry name" value="KTR SYSTEM POTASSIUM UPTAKE PROTEIN B"/>
    <property type="match status" value="1"/>
</dbReference>
<comment type="subcellular location">
    <subcellularLocation>
        <location evidence="1">Cell membrane</location>
        <topology evidence="1">Multi-pass membrane protein</topology>
    </subcellularLocation>
</comment>
<feature type="transmembrane region" description="Helical" evidence="8">
    <location>
        <begin position="48"/>
        <end position="70"/>
    </location>
</feature>
<evidence type="ECO:0000256" key="1">
    <source>
        <dbReference type="ARBA" id="ARBA00004651"/>
    </source>
</evidence>
<sequence>MGGMQRNRFFSPLTWPVFSFLVVIAVGAVLLHMPASLQEGQSLSPIDAAFIATSAVCVTGLTPVDISAVLSPAGVMVLLFLVQLGGLGVMTYTSIIFLLWRNHVPFTSREAVSQALLGDDFNLKGFLLQVLALVFSIELVTGLLLYWHDPVFFHPISAAFHAVSAFCNAGFSLSPNSLMNFRDDVTVNCIITASVFLGSIGFGVLREALGIISGGRMGIPVRRFSRFSRLVLKTTVFLIVVGAALGFVIEFWRVGNEQALGDGFDLALTAFFQAAVARTAGFNTVNMSSLSEATLLVLMALMFVGGGPGSCAGGIKVVTFRVLVGYIAAQFRGDRQIVLEGRGVPAENVSRALTLFFFYSMLVGFSTFLLSITEYGILHGTGVEGPSFLRILFEEVSALGTVGLSMNLTPELSAEGKGVIIVNMFAGRVGLLSLLMAVQSLQPRKAYTVAETQLPIG</sequence>
<dbReference type="Proteomes" id="UP001628192">
    <property type="component" value="Unassembled WGS sequence"/>
</dbReference>
<keyword evidence="4 8" id="KW-0812">Transmembrane</keyword>
<feature type="transmembrane region" description="Helical" evidence="8">
    <location>
        <begin position="12"/>
        <end position="33"/>
    </location>
</feature>
<feature type="transmembrane region" description="Helical" evidence="8">
    <location>
        <begin position="152"/>
        <end position="173"/>
    </location>
</feature>
<dbReference type="Pfam" id="PF02386">
    <property type="entry name" value="TrkH"/>
    <property type="match status" value="1"/>
</dbReference>
<dbReference type="PANTHER" id="PTHR32024">
    <property type="entry name" value="TRK SYSTEM POTASSIUM UPTAKE PROTEIN TRKG-RELATED"/>
    <property type="match status" value="1"/>
</dbReference>
<keyword evidence="3" id="KW-1003">Cell membrane</keyword>
<keyword evidence="2" id="KW-0813">Transport</keyword>
<protein>
    <submittedName>
        <fullName evidence="9">Potassium transporter TrkG</fullName>
    </submittedName>
</protein>
<name>A0ABQ0E9F1_9BACT</name>
<keyword evidence="5 8" id="KW-1133">Transmembrane helix</keyword>
<feature type="transmembrane region" description="Helical" evidence="8">
    <location>
        <begin position="126"/>
        <end position="145"/>
    </location>
</feature>
<dbReference type="EMBL" id="BAAFSG010000001">
    <property type="protein sequence ID" value="GAB1254420.1"/>
    <property type="molecule type" value="Genomic_DNA"/>
</dbReference>
<proteinExistence type="predicted"/>
<organism evidence="9 10">
    <name type="scientific">Desulfovibrio falkowii</name>
    <dbReference type="NCBI Taxonomy" id="3136602"/>
    <lineage>
        <taxon>Bacteria</taxon>
        <taxon>Pseudomonadati</taxon>
        <taxon>Thermodesulfobacteriota</taxon>
        <taxon>Desulfovibrionia</taxon>
        <taxon>Desulfovibrionales</taxon>
        <taxon>Desulfovibrionaceae</taxon>
        <taxon>Desulfovibrio</taxon>
    </lineage>
</organism>
<evidence type="ECO:0000256" key="6">
    <source>
        <dbReference type="ARBA" id="ARBA00023065"/>
    </source>
</evidence>
<feature type="transmembrane region" description="Helical" evidence="8">
    <location>
        <begin position="185"/>
        <end position="209"/>
    </location>
</feature>
<evidence type="ECO:0000313" key="9">
    <source>
        <dbReference type="EMBL" id="GAB1254420.1"/>
    </source>
</evidence>
<dbReference type="InterPro" id="IPR003445">
    <property type="entry name" value="Cat_transpt"/>
</dbReference>
<keyword evidence="10" id="KW-1185">Reference proteome</keyword>
<evidence type="ECO:0000313" key="10">
    <source>
        <dbReference type="Proteomes" id="UP001628192"/>
    </source>
</evidence>
<feature type="transmembrane region" description="Helical" evidence="8">
    <location>
        <begin position="418"/>
        <end position="438"/>
    </location>
</feature>
<reference evidence="9 10" key="1">
    <citation type="journal article" date="2025" name="Int. J. Syst. Evol. Microbiol.">
        <title>Desulfovibrio falkowii sp. nov., Porphyromonas miyakawae sp. nov., Mediterraneibacter flintii sp. nov. and Owariibacterium komagatae gen. nov., sp. nov., isolated from human faeces.</title>
        <authorList>
            <person name="Hamaguchi T."/>
            <person name="Ohara M."/>
            <person name="Hisatomi A."/>
            <person name="Sekiguchi K."/>
            <person name="Takeda J.I."/>
            <person name="Ueyama J."/>
            <person name="Ito M."/>
            <person name="Nishiwaki H."/>
            <person name="Ogi T."/>
            <person name="Hirayama M."/>
            <person name="Ohkuma M."/>
            <person name="Sakamoto M."/>
            <person name="Ohno K."/>
        </authorList>
    </citation>
    <scope>NUCLEOTIDE SEQUENCE [LARGE SCALE GENOMIC DNA]</scope>
    <source>
        <strain evidence="9 10">13CB8C</strain>
    </source>
</reference>
<feature type="transmembrane region" description="Helical" evidence="8">
    <location>
        <begin position="230"/>
        <end position="252"/>
    </location>
</feature>
<evidence type="ECO:0000256" key="4">
    <source>
        <dbReference type="ARBA" id="ARBA00022692"/>
    </source>
</evidence>
<keyword evidence="6" id="KW-0406">Ion transport</keyword>
<keyword evidence="7 8" id="KW-0472">Membrane</keyword>
<gene>
    <name evidence="9" type="ORF">Defa_19070</name>
</gene>
<feature type="transmembrane region" description="Helical" evidence="8">
    <location>
        <begin position="293"/>
        <end position="315"/>
    </location>
</feature>
<evidence type="ECO:0000256" key="2">
    <source>
        <dbReference type="ARBA" id="ARBA00022448"/>
    </source>
</evidence>
<evidence type="ECO:0000256" key="3">
    <source>
        <dbReference type="ARBA" id="ARBA00022475"/>
    </source>
</evidence>
<evidence type="ECO:0000256" key="5">
    <source>
        <dbReference type="ARBA" id="ARBA00022989"/>
    </source>
</evidence>